<keyword evidence="3" id="KW-1185">Reference proteome</keyword>
<accession>A0AAV9C6I4</accession>
<dbReference type="EMBL" id="JAUJYO010000021">
    <property type="protein sequence ID" value="KAK1284184.1"/>
    <property type="molecule type" value="Genomic_DNA"/>
</dbReference>
<reference evidence="2" key="1">
    <citation type="journal article" date="2023" name="Nat. Commun.">
        <title>Diploid and tetraploid genomes of Acorus and the evolution of monocots.</title>
        <authorList>
            <person name="Ma L."/>
            <person name="Liu K.W."/>
            <person name="Li Z."/>
            <person name="Hsiao Y.Y."/>
            <person name="Qi Y."/>
            <person name="Fu T."/>
            <person name="Tang G.D."/>
            <person name="Zhang D."/>
            <person name="Sun W.H."/>
            <person name="Liu D.K."/>
            <person name="Li Y."/>
            <person name="Chen G.Z."/>
            <person name="Liu X.D."/>
            <person name="Liao X.Y."/>
            <person name="Jiang Y.T."/>
            <person name="Yu X."/>
            <person name="Hao Y."/>
            <person name="Huang J."/>
            <person name="Zhao X.W."/>
            <person name="Ke S."/>
            <person name="Chen Y.Y."/>
            <person name="Wu W.L."/>
            <person name="Hsu J.L."/>
            <person name="Lin Y.F."/>
            <person name="Huang M.D."/>
            <person name="Li C.Y."/>
            <person name="Huang L."/>
            <person name="Wang Z.W."/>
            <person name="Zhao X."/>
            <person name="Zhong W.Y."/>
            <person name="Peng D.H."/>
            <person name="Ahmad S."/>
            <person name="Lan S."/>
            <person name="Zhang J.S."/>
            <person name="Tsai W.C."/>
            <person name="Van de Peer Y."/>
            <person name="Liu Z.J."/>
        </authorList>
    </citation>
    <scope>NUCLEOTIDE SEQUENCE</scope>
    <source>
        <strain evidence="2">CP</strain>
    </source>
</reference>
<comment type="caution">
    <text evidence="2">The sequence shown here is derived from an EMBL/GenBank/DDBJ whole genome shotgun (WGS) entry which is preliminary data.</text>
</comment>
<evidence type="ECO:0008006" key="4">
    <source>
        <dbReference type="Google" id="ProtNLM"/>
    </source>
</evidence>
<keyword evidence="1" id="KW-0472">Membrane</keyword>
<gene>
    <name evidence="2" type="ORF">QJS10_CPB21g00697</name>
</gene>
<dbReference type="AlphaFoldDB" id="A0AAV9C6I4"/>
<keyword evidence="1" id="KW-1133">Transmembrane helix</keyword>
<feature type="transmembrane region" description="Helical" evidence="1">
    <location>
        <begin position="24"/>
        <end position="45"/>
    </location>
</feature>
<evidence type="ECO:0000313" key="3">
    <source>
        <dbReference type="Proteomes" id="UP001180020"/>
    </source>
</evidence>
<evidence type="ECO:0000313" key="2">
    <source>
        <dbReference type="EMBL" id="KAK1284184.1"/>
    </source>
</evidence>
<organism evidence="2 3">
    <name type="scientific">Acorus calamus</name>
    <name type="common">Sweet flag</name>
    <dbReference type="NCBI Taxonomy" id="4465"/>
    <lineage>
        <taxon>Eukaryota</taxon>
        <taxon>Viridiplantae</taxon>
        <taxon>Streptophyta</taxon>
        <taxon>Embryophyta</taxon>
        <taxon>Tracheophyta</taxon>
        <taxon>Spermatophyta</taxon>
        <taxon>Magnoliopsida</taxon>
        <taxon>Liliopsida</taxon>
        <taxon>Acoraceae</taxon>
        <taxon>Acorus</taxon>
    </lineage>
</organism>
<sequence>MVGSGVEETKWVGSGHRRHGSTGLFVIIDYVFLLIFFGFLLFFLIKIPSSF</sequence>
<keyword evidence="1" id="KW-0812">Transmembrane</keyword>
<dbReference type="Proteomes" id="UP001180020">
    <property type="component" value="Unassembled WGS sequence"/>
</dbReference>
<name>A0AAV9C6I4_ACOCL</name>
<evidence type="ECO:0000256" key="1">
    <source>
        <dbReference type="SAM" id="Phobius"/>
    </source>
</evidence>
<proteinExistence type="predicted"/>
<protein>
    <recommendedName>
        <fullName evidence="4">Transmembrane protein</fullName>
    </recommendedName>
</protein>
<reference evidence="2" key="2">
    <citation type="submission" date="2023-06" db="EMBL/GenBank/DDBJ databases">
        <authorList>
            <person name="Ma L."/>
            <person name="Liu K.-W."/>
            <person name="Li Z."/>
            <person name="Hsiao Y.-Y."/>
            <person name="Qi Y."/>
            <person name="Fu T."/>
            <person name="Tang G."/>
            <person name="Zhang D."/>
            <person name="Sun W.-H."/>
            <person name="Liu D.-K."/>
            <person name="Li Y."/>
            <person name="Chen G.-Z."/>
            <person name="Liu X.-D."/>
            <person name="Liao X.-Y."/>
            <person name="Jiang Y.-T."/>
            <person name="Yu X."/>
            <person name="Hao Y."/>
            <person name="Huang J."/>
            <person name="Zhao X.-W."/>
            <person name="Ke S."/>
            <person name="Chen Y.-Y."/>
            <person name="Wu W.-L."/>
            <person name="Hsu J.-L."/>
            <person name="Lin Y.-F."/>
            <person name="Huang M.-D."/>
            <person name="Li C.-Y."/>
            <person name="Huang L."/>
            <person name="Wang Z.-W."/>
            <person name="Zhao X."/>
            <person name="Zhong W.-Y."/>
            <person name="Peng D.-H."/>
            <person name="Ahmad S."/>
            <person name="Lan S."/>
            <person name="Zhang J.-S."/>
            <person name="Tsai W.-C."/>
            <person name="Van De Peer Y."/>
            <person name="Liu Z.-J."/>
        </authorList>
    </citation>
    <scope>NUCLEOTIDE SEQUENCE</scope>
    <source>
        <strain evidence="2">CP</strain>
        <tissue evidence="2">Leaves</tissue>
    </source>
</reference>